<keyword evidence="2" id="KW-1185">Reference proteome</keyword>
<organism evidence="1 2">
    <name type="scientific">Glomus cerebriforme</name>
    <dbReference type="NCBI Taxonomy" id="658196"/>
    <lineage>
        <taxon>Eukaryota</taxon>
        <taxon>Fungi</taxon>
        <taxon>Fungi incertae sedis</taxon>
        <taxon>Mucoromycota</taxon>
        <taxon>Glomeromycotina</taxon>
        <taxon>Glomeromycetes</taxon>
        <taxon>Glomerales</taxon>
        <taxon>Glomeraceae</taxon>
        <taxon>Glomus</taxon>
    </lineage>
</organism>
<evidence type="ECO:0008006" key="3">
    <source>
        <dbReference type="Google" id="ProtNLM"/>
    </source>
</evidence>
<evidence type="ECO:0000313" key="1">
    <source>
        <dbReference type="EMBL" id="RIA84135.1"/>
    </source>
</evidence>
<dbReference type="EMBL" id="QKYT01000515">
    <property type="protein sequence ID" value="RIA84135.1"/>
    <property type="molecule type" value="Genomic_DNA"/>
</dbReference>
<proteinExistence type="predicted"/>
<dbReference type="Proteomes" id="UP000265703">
    <property type="component" value="Unassembled WGS sequence"/>
</dbReference>
<evidence type="ECO:0000313" key="2">
    <source>
        <dbReference type="Proteomes" id="UP000265703"/>
    </source>
</evidence>
<reference evidence="1 2" key="1">
    <citation type="submission" date="2018-06" db="EMBL/GenBank/DDBJ databases">
        <title>Comparative genomics reveals the genomic features of Rhizophagus irregularis, R. cerebriforme, R. diaphanum and Gigaspora rosea, and their symbiotic lifestyle signature.</title>
        <authorList>
            <person name="Morin E."/>
            <person name="San Clemente H."/>
            <person name="Chen E.C.H."/>
            <person name="De La Providencia I."/>
            <person name="Hainaut M."/>
            <person name="Kuo A."/>
            <person name="Kohler A."/>
            <person name="Murat C."/>
            <person name="Tang N."/>
            <person name="Roy S."/>
            <person name="Loubradou J."/>
            <person name="Henrissat B."/>
            <person name="Grigoriev I.V."/>
            <person name="Corradi N."/>
            <person name="Roux C."/>
            <person name="Martin F.M."/>
        </authorList>
    </citation>
    <scope>NUCLEOTIDE SEQUENCE [LARGE SCALE GENOMIC DNA]</scope>
    <source>
        <strain evidence="1 2">DAOM 227022</strain>
    </source>
</reference>
<dbReference type="OrthoDB" id="2419021at2759"/>
<dbReference type="AlphaFoldDB" id="A0A397SJ06"/>
<gene>
    <name evidence="1" type="ORF">C1645_832719</name>
</gene>
<protein>
    <recommendedName>
        <fullName evidence="3">Zinc-ribbon domain-containing protein</fullName>
    </recommendedName>
</protein>
<comment type="caution">
    <text evidence="1">The sequence shown here is derived from an EMBL/GenBank/DDBJ whole genome shotgun (WGS) entry which is preliminary data.</text>
</comment>
<accession>A0A397SJ06</accession>
<name>A0A397SJ06_9GLOM</name>
<sequence length="303" mass="36571">MTKKLTLDDAIRITKERNGFCLSIRYINCETPLLWKCAFTIEDARKYAEIRGEYCLSTEYVNYKISLFWECSNGHKWEAPFQSIKNQKTWCNKYPLQWRCTEGHEFSRNLSDMKRKKISYCPHYNKRAMHNIEIAKKIAQDRDDYCLSSEYINNKNNLLWRCSKGHEWYACLNSIKNRNSWCQLCSKYKREKICYDIVSKYFGPSSANRWPDFLKTPEYPTGLQLDIPYYHYGFAIKVQGLQHEKYHEFFHRGDPKKFIEQQEWDQLKKELCNENHIAVRYVWYYEDPFKKIPEIIQELGLIP</sequence>